<dbReference type="GO" id="GO:0016020">
    <property type="term" value="C:membrane"/>
    <property type="evidence" value="ECO:0007669"/>
    <property type="project" value="UniProtKB-SubCell"/>
</dbReference>
<dbReference type="PANTHER" id="PTHR31201">
    <property type="entry name" value="OS01G0585100 PROTEIN"/>
    <property type="match status" value="1"/>
</dbReference>
<dbReference type="KEGG" id="apro:F751_6199"/>
<feature type="transmembrane region" description="Helical" evidence="14">
    <location>
        <begin position="255"/>
        <end position="277"/>
    </location>
</feature>
<feature type="transmembrane region" description="Helical" evidence="14">
    <location>
        <begin position="113"/>
        <end position="133"/>
    </location>
</feature>
<evidence type="ECO:0000256" key="8">
    <source>
        <dbReference type="ARBA" id="ARBA00023098"/>
    </source>
</evidence>
<evidence type="ECO:0000256" key="3">
    <source>
        <dbReference type="ARBA" id="ARBA00019082"/>
    </source>
</evidence>
<organism evidence="15 16">
    <name type="scientific">Auxenochlorella protothecoides</name>
    <name type="common">Green microalga</name>
    <name type="synonym">Chlorella protothecoides</name>
    <dbReference type="NCBI Taxonomy" id="3075"/>
    <lineage>
        <taxon>Eukaryota</taxon>
        <taxon>Viridiplantae</taxon>
        <taxon>Chlorophyta</taxon>
        <taxon>core chlorophytes</taxon>
        <taxon>Trebouxiophyceae</taxon>
        <taxon>Chlorellales</taxon>
        <taxon>Chlorellaceae</taxon>
        <taxon>Auxenochlorella</taxon>
    </lineage>
</organism>
<proteinExistence type="inferred from homology"/>
<evidence type="ECO:0000256" key="10">
    <source>
        <dbReference type="ARBA" id="ARBA00023209"/>
    </source>
</evidence>
<evidence type="ECO:0000256" key="11">
    <source>
        <dbReference type="ARBA" id="ARBA00023264"/>
    </source>
</evidence>
<dbReference type="Pfam" id="PF10998">
    <property type="entry name" value="DUF2838"/>
    <property type="match status" value="1"/>
</dbReference>
<dbReference type="PANTHER" id="PTHR31201:SF1">
    <property type="entry name" value="GLYCEROPHOSPHOCHOLINE ACYLTRANSFERASE 1"/>
    <property type="match status" value="1"/>
</dbReference>
<dbReference type="eggNOG" id="KOG2895">
    <property type="taxonomic scope" value="Eukaryota"/>
</dbReference>
<evidence type="ECO:0000256" key="14">
    <source>
        <dbReference type="SAM" id="Phobius"/>
    </source>
</evidence>
<protein>
    <recommendedName>
        <fullName evidence="3">Glycerophosphocholine acyltransferase 1</fullName>
    </recommendedName>
</protein>
<feature type="transmembrane region" description="Helical" evidence="14">
    <location>
        <begin position="320"/>
        <end position="339"/>
    </location>
</feature>
<feature type="compositionally biased region" description="Basic and acidic residues" evidence="13">
    <location>
        <begin position="63"/>
        <end position="76"/>
    </location>
</feature>
<accession>A0A087SJZ4</accession>
<keyword evidence="6 14" id="KW-0812">Transmembrane</keyword>
<keyword evidence="12" id="KW-0012">Acyltransferase</keyword>
<evidence type="ECO:0000256" key="1">
    <source>
        <dbReference type="ARBA" id="ARBA00004141"/>
    </source>
</evidence>
<keyword evidence="7 14" id="KW-1133">Transmembrane helix</keyword>
<evidence type="ECO:0000256" key="9">
    <source>
        <dbReference type="ARBA" id="ARBA00023136"/>
    </source>
</evidence>
<gene>
    <name evidence="15" type="ORF">F751_6199</name>
</gene>
<dbReference type="RefSeq" id="XP_011398944.1">
    <property type="nucleotide sequence ID" value="XM_011400642.1"/>
</dbReference>
<keyword evidence="8" id="KW-0443">Lipid metabolism</keyword>
<evidence type="ECO:0000256" key="4">
    <source>
        <dbReference type="ARBA" id="ARBA00022516"/>
    </source>
</evidence>
<comment type="similarity">
    <text evidence="2">Belongs to the GPC1 family.</text>
</comment>
<evidence type="ECO:0000256" key="13">
    <source>
        <dbReference type="SAM" id="MobiDB-lite"/>
    </source>
</evidence>
<keyword evidence="16" id="KW-1185">Reference proteome</keyword>
<name>A0A087SJZ4_AUXPR</name>
<feature type="transmembrane region" description="Helical" evidence="14">
    <location>
        <begin position="164"/>
        <end position="185"/>
    </location>
</feature>
<dbReference type="AlphaFoldDB" id="A0A087SJZ4"/>
<sequence>MDTALPRRTLSTTATFKENFDAAQDLISRTWTEADLALDSLAEFLDRDKEVEVLAKVLEEGKEFSDETPGDGKEEITAASPSAGPASAPLARAASSGAVHRIGERMLRGDVHMLDKVSFTLGVANIALVAFWLGASPSTYQYCWLIKCLTLFTMRWFSYRSRGLHYMMLEFCYAGNILAALQIFWVPSSPLLRRLAFAHMAGPLMWSIVAMRNSLVFHDVDKVRTMRWRPRPEWTAGLSPDQLADFGSSSWTQMALLPMVFYLAWALAYYVLIFVLLEKRIRSRGYSNMFEEMVSGPALKGKKSPLSSFVLRAPPRLQPVLYLSIHMTAAWVSLLPTKLLWDHPWLHTMVLLAILLVATWNGANFYFKVFAKRYLADAEAARAKRHRE</sequence>
<evidence type="ECO:0000256" key="12">
    <source>
        <dbReference type="ARBA" id="ARBA00023315"/>
    </source>
</evidence>
<keyword evidence="5" id="KW-0808">Transferase</keyword>
<evidence type="ECO:0000313" key="15">
    <source>
        <dbReference type="EMBL" id="KFM26048.1"/>
    </source>
</evidence>
<keyword evidence="11" id="KW-1208">Phospholipid metabolism</keyword>
<dbReference type="InterPro" id="IPR021261">
    <property type="entry name" value="GPCAT"/>
</dbReference>
<dbReference type="Proteomes" id="UP000028924">
    <property type="component" value="Unassembled WGS sequence"/>
</dbReference>
<dbReference type="GO" id="GO:0016746">
    <property type="term" value="F:acyltransferase activity"/>
    <property type="evidence" value="ECO:0007669"/>
    <property type="project" value="UniProtKB-KW"/>
</dbReference>
<dbReference type="GO" id="GO:0006656">
    <property type="term" value="P:phosphatidylcholine biosynthetic process"/>
    <property type="evidence" value="ECO:0007669"/>
    <property type="project" value="TreeGrafter"/>
</dbReference>
<feature type="transmembrane region" description="Helical" evidence="14">
    <location>
        <begin position="345"/>
        <end position="367"/>
    </location>
</feature>
<feature type="compositionally biased region" description="Low complexity" evidence="13">
    <location>
        <begin position="78"/>
        <end position="88"/>
    </location>
</feature>
<reference evidence="15 16" key="1">
    <citation type="journal article" date="2014" name="BMC Genomics">
        <title>Oil accumulation mechanisms of the oleaginous microalga Chlorella protothecoides revealed through its genome, transcriptomes, and proteomes.</title>
        <authorList>
            <person name="Gao C."/>
            <person name="Wang Y."/>
            <person name="Shen Y."/>
            <person name="Yan D."/>
            <person name="He X."/>
            <person name="Dai J."/>
            <person name="Wu Q."/>
        </authorList>
    </citation>
    <scope>NUCLEOTIDE SEQUENCE [LARGE SCALE GENOMIC DNA]</scope>
    <source>
        <strain evidence="15 16">0710</strain>
    </source>
</reference>
<comment type="subcellular location">
    <subcellularLocation>
        <location evidence="1">Membrane</location>
        <topology evidence="1">Multi-pass membrane protein</topology>
    </subcellularLocation>
</comment>
<evidence type="ECO:0000256" key="7">
    <source>
        <dbReference type="ARBA" id="ARBA00022989"/>
    </source>
</evidence>
<dbReference type="OrthoDB" id="406287at2759"/>
<feature type="region of interest" description="Disordered" evidence="13">
    <location>
        <begin position="63"/>
        <end position="88"/>
    </location>
</feature>
<dbReference type="EMBL" id="KL662126">
    <property type="protein sequence ID" value="KFM26048.1"/>
    <property type="molecule type" value="Genomic_DNA"/>
</dbReference>
<evidence type="ECO:0000256" key="6">
    <source>
        <dbReference type="ARBA" id="ARBA00022692"/>
    </source>
</evidence>
<evidence type="ECO:0000313" key="16">
    <source>
        <dbReference type="Proteomes" id="UP000028924"/>
    </source>
</evidence>
<keyword evidence="9 14" id="KW-0472">Membrane</keyword>
<evidence type="ECO:0000256" key="2">
    <source>
        <dbReference type="ARBA" id="ARBA00006675"/>
    </source>
</evidence>
<dbReference type="GeneID" id="23617590"/>
<evidence type="ECO:0000256" key="5">
    <source>
        <dbReference type="ARBA" id="ARBA00022679"/>
    </source>
</evidence>
<keyword evidence="10" id="KW-0594">Phospholipid biosynthesis</keyword>
<keyword evidence="4" id="KW-0444">Lipid biosynthesis</keyword>